<dbReference type="InterPro" id="IPR025857">
    <property type="entry name" value="MacB_PCD"/>
</dbReference>
<feature type="domain" description="ABC3 transporter permease C-terminal" evidence="7">
    <location>
        <begin position="308"/>
        <end position="421"/>
    </location>
</feature>
<name>A0A1P9X0B1_9BACT</name>
<dbReference type="Proteomes" id="UP000187941">
    <property type="component" value="Chromosome"/>
</dbReference>
<feature type="transmembrane region" description="Helical" evidence="6">
    <location>
        <begin position="786"/>
        <end position="806"/>
    </location>
</feature>
<feature type="transmembrane region" description="Helical" evidence="6">
    <location>
        <begin position="302"/>
        <end position="322"/>
    </location>
</feature>
<dbReference type="PROSITE" id="PS51257">
    <property type="entry name" value="PROKAR_LIPOPROTEIN"/>
    <property type="match status" value="1"/>
</dbReference>
<keyword evidence="3 6" id="KW-0812">Transmembrane</keyword>
<evidence type="ECO:0000256" key="6">
    <source>
        <dbReference type="SAM" id="Phobius"/>
    </source>
</evidence>
<protein>
    <submittedName>
        <fullName evidence="9">Macrolide ABC transporter permease</fullName>
    </submittedName>
</protein>
<dbReference type="STRING" id="1178516.AWR27_18130"/>
<evidence type="ECO:0000259" key="7">
    <source>
        <dbReference type="Pfam" id="PF02687"/>
    </source>
</evidence>
<dbReference type="InterPro" id="IPR003838">
    <property type="entry name" value="ABC3_permease_C"/>
</dbReference>
<feature type="transmembrane region" description="Helical" evidence="6">
    <location>
        <begin position="755"/>
        <end position="771"/>
    </location>
</feature>
<dbReference type="KEGG" id="smon:AWR27_18130"/>
<keyword evidence="2" id="KW-1003">Cell membrane</keyword>
<comment type="subcellular location">
    <subcellularLocation>
        <location evidence="1">Cell membrane</location>
        <topology evidence="1">Multi-pass membrane protein</topology>
    </subcellularLocation>
</comment>
<dbReference type="RefSeq" id="WP_077132532.1">
    <property type="nucleotide sequence ID" value="NZ_CP014263.1"/>
</dbReference>
<dbReference type="AlphaFoldDB" id="A0A1P9X0B1"/>
<keyword evidence="4 6" id="KW-1133">Transmembrane helix</keyword>
<keyword evidence="10" id="KW-1185">Reference proteome</keyword>
<evidence type="ECO:0000256" key="4">
    <source>
        <dbReference type="ARBA" id="ARBA00022989"/>
    </source>
</evidence>
<dbReference type="Pfam" id="PF02687">
    <property type="entry name" value="FtsX"/>
    <property type="match status" value="2"/>
</dbReference>
<feature type="domain" description="MacB-like periplasmic core" evidence="8">
    <location>
        <begin position="20"/>
        <end position="256"/>
    </location>
</feature>
<dbReference type="OrthoDB" id="5933722at2"/>
<evidence type="ECO:0000256" key="3">
    <source>
        <dbReference type="ARBA" id="ARBA00022692"/>
    </source>
</evidence>
<reference evidence="9 10" key="1">
    <citation type="submission" date="2016-01" db="EMBL/GenBank/DDBJ databases">
        <authorList>
            <person name="Oliw E.H."/>
        </authorList>
    </citation>
    <scope>NUCLEOTIDE SEQUENCE [LARGE SCALE GENOMIC DNA]</scope>
    <source>
        <strain evidence="9 10">DY10</strain>
    </source>
</reference>
<gene>
    <name evidence="9" type="ORF">AWR27_18130</name>
</gene>
<dbReference type="EMBL" id="CP014263">
    <property type="protein sequence ID" value="AQG81069.1"/>
    <property type="molecule type" value="Genomic_DNA"/>
</dbReference>
<dbReference type="GO" id="GO:0005886">
    <property type="term" value="C:plasma membrane"/>
    <property type="evidence" value="ECO:0007669"/>
    <property type="project" value="UniProtKB-SubCell"/>
</dbReference>
<dbReference type="InterPro" id="IPR050250">
    <property type="entry name" value="Macrolide_Exporter_MacB"/>
</dbReference>
<feature type="domain" description="MacB-like periplasmic core" evidence="8">
    <location>
        <begin position="455"/>
        <end position="663"/>
    </location>
</feature>
<evidence type="ECO:0000256" key="2">
    <source>
        <dbReference type="ARBA" id="ARBA00022475"/>
    </source>
</evidence>
<proteinExistence type="predicted"/>
<keyword evidence="5 6" id="KW-0472">Membrane</keyword>
<feature type="transmembrane region" description="Helical" evidence="6">
    <location>
        <begin position="21"/>
        <end position="42"/>
    </location>
</feature>
<feature type="transmembrane region" description="Helical" evidence="6">
    <location>
        <begin position="395"/>
        <end position="415"/>
    </location>
</feature>
<feature type="domain" description="ABC3 transporter permease C-terminal" evidence="7">
    <location>
        <begin position="704"/>
        <end position="816"/>
    </location>
</feature>
<evidence type="ECO:0000256" key="1">
    <source>
        <dbReference type="ARBA" id="ARBA00004651"/>
    </source>
</evidence>
<evidence type="ECO:0000313" key="10">
    <source>
        <dbReference type="Proteomes" id="UP000187941"/>
    </source>
</evidence>
<feature type="transmembrane region" description="Helical" evidence="6">
    <location>
        <begin position="697"/>
        <end position="719"/>
    </location>
</feature>
<evidence type="ECO:0000256" key="5">
    <source>
        <dbReference type="ARBA" id="ARBA00023136"/>
    </source>
</evidence>
<dbReference type="PANTHER" id="PTHR30572">
    <property type="entry name" value="MEMBRANE COMPONENT OF TRANSPORTER-RELATED"/>
    <property type="match status" value="1"/>
</dbReference>
<evidence type="ECO:0000313" key="9">
    <source>
        <dbReference type="EMBL" id="AQG81069.1"/>
    </source>
</evidence>
<dbReference type="Pfam" id="PF12704">
    <property type="entry name" value="MacB_PCD"/>
    <property type="match status" value="2"/>
</dbReference>
<evidence type="ECO:0000259" key="8">
    <source>
        <dbReference type="Pfam" id="PF12704"/>
    </source>
</evidence>
<organism evidence="9 10">
    <name type="scientific">Spirosoma montaniterrae</name>
    <dbReference type="NCBI Taxonomy" id="1178516"/>
    <lineage>
        <taxon>Bacteria</taxon>
        <taxon>Pseudomonadati</taxon>
        <taxon>Bacteroidota</taxon>
        <taxon>Cytophagia</taxon>
        <taxon>Cytophagales</taxon>
        <taxon>Cytophagaceae</taxon>
        <taxon>Spirosoma</taxon>
    </lineage>
</organism>
<dbReference type="GO" id="GO:0022857">
    <property type="term" value="F:transmembrane transporter activity"/>
    <property type="evidence" value="ECO:0007669"/>
    <property type="project" value="TreeGrafter"/>
</dbReference>
<accession>A0A1P9X0B1</accession>
<feature type="transmembrane region" description="Helical" evidence="6">
    <location>
        <begin position="451"/>
        <end position="468"/>
    </location>
</feature>
<feature type="transmembrane region" description="Helical" evidence="6">
    <location>
        <begin position="357"/>
        <end position="375"/>
    </location>
</feature>
<dbReference type="PANTHER" id="PTHR30572:SF18">
    <property type="entry name" value="ABC-TYPE MACROLIDE FAMILY EXPORT SYSTEM PERMEASE COMPONENT 2"/>
    <property type="match status" value="1"/>
</dbReference>
<sequence length="823" mass="90272">MLRNYLKIAWRNLVSNKTFSFINIVGLSAGLSCCMFICLYVYDELSYDTQHPDADRIYQVGTIFVQPDGDQKSAATPYGVADALQQEYPEIGSTTRLVNLFADDKTLLRANPTGAAANTKPAVFYESKGYLAEPTFFSFFQYDFVEGNGQQALINPNSIVLSEAIAYNLFGERSALNQTIHVESNTNGTGEYMVTGVFRPGSVPSHIDARFFLSYAGGGLAQYINGTTGMVNNNMFFTYLKLNPGTDARKLEAKLPAFVEKYMRKDLAVAGRDKKQFLTAVRNIHLHTDLSHNVTPNGSLTYLYVLGSIALFTLLIACINFMNLSTARSGKRAAEVGVRKVLGAEQTSLMRQFLSEALLFSVFAFVLALGLVWLMTPVFEAVSGKIVHFSLSQRLGLVAAFFGISLFTGLLAGSYPAFYLSSFRPIAVLKAGAGRAGGSLAAVSLRKGLVVIQFTLSVMLLIALAVIFQQMRYLRSADLGFAKEQQLIIPLRSETAKANYPALKQALLTTAQVRSVGASAYYPGIFNPEDARFYGEGQTATNAEITKVNRVDADYLQTMAIKPVAGRLFSMAFPGDTNNRIIVNEKAVKELGYPSAQAAIGKQAIANWGQEGLRFTIVGVVKDFHFEDLHVPITPFSFMLNLKGNYNYVVVNLKAGDVQASLKALSSVWQQVNPAEPVEYSFLDADFQKNYEAENRLASLVGYFTFIAILISCLGLFGLATLTAEQRTKEIGVRKVLGASVSSIVALLSKDFLKLVLFAIVIASPVAWWAMNRWLQNFAYRIDIEWWVFAVAGLLAVGIALLTVSFQSVKAALMNPVKSLRSE</sequence>